<proteinExistence type="predicted"/>
<keyword evidence="2" id="KW-0472">Membrane</keyword>
<keyword evidence="2" id="KW-0812">Transmembrane</keyword>
<feature type="transmembrane region" description="Helical" evidence="2">
    <location>
        <begin position="72"/>
        <end position="92"/>
    </location>
</feature>
<dbReference type="InterPro" id="IPR029058">
    <property type="entry name" value="AB_hydrolase_fold"/>
</dbReference>
<keyword evidence="2" id="KW-1133">Transmembrane helix</keyword>
<dbReference type="GO" id="GO:0072330">
    <property type="term" value="P:monocarboxylic acid biosynthetic process"/>
    <property type="evidence" value="ECO:0007669"/>
    <property type="project" value="UniProtKB-ARBA"/>
</dbReference>
<organism evidence="3 4">
    <name type="scientific">Penicillium malachiteum</name>
    <dbReference type="NCBI Taxonomy" id="1324776"/>
    <lineage>
        <taxon>Eukaryota</taxon>
        <taxon>Fungi</taxon>
        <taxon>Dikarya</taxon>
        <taxon>Ascomycota</taxon>
        <taxon>Pezizomycotina</taxon>
        <taxon>Eurotiomycetes</taxon>
        <taxon>Eurotiomycetidae</taxon>
        <taxon>Eurotiales</taxon>
        <taxon>Aspergillaceae</taxon>
        <taxon>Penicillium</taxon>
    </lineage>
</organism>
<evidence type="ECO:0000256" key="2">
    <source>
        <dbReference type="SAM" id="Phobius"/>
    </source>
</evidence>
<reference evidence="3" key="2">
    <citation type="submission" date="2023-01" db="EMBL/GenBank/DDBJ databases">
        <authorList>
            <person name="Petersen C."/>
        </authorList>
    </citation>
    <scope>NUCLEOTIDE SEQUENCE</scope>
    <source>
        <strain evidence="3">IBT 17514</strain>
    </source>
</reference>
<gene>
    <name evidence="3" type="ORF">N7493_011404</name>
</gene>
<dbReference type="AlphaFoldDB" id="A0AAD6HC12"/>
<evidence type="ECO:0000313" key="4">
    <source>
        <dbReference type="Proteomes" id="UP001215712"/>
    </source>
</evidence>
<name>A0AAD6HC12_9EURO</name>
<dbReference type="PANTHER" id="PTHR42044">
    <property type="entry name" value="DUF676 DOMAIN-CONTAINING PROTEIN-RELATED"/>
    <property type="match status" value="1"/>
</dbReference>
<accession>A0AAD6HC12</accession>
<evidence type="ECO:0000313" key="3">
    <source>
        <dbReference type="EMBL" id="KAJ5704266.1"/>
    </source>
</evidence>
<protein>
    <submittedName>
        <fullName evidence="3">Uncharacterized protein</fullName>
    </submittedName>
</protein>
<evidence type="ECO:0000256" key="1">
    <source>
        <dbReference type="SAM" id="MobiDB-lite"/>
    </source>
</evidence>
<dbReference type="GO" id="GO:0017000">
    <property type="term" value="P:antibiotic biosynthetic process"/>
    <property type="evidence" value="ECO:0007669"/>
    <property type="project" value="UniProtKB-ARBA"/>
</dbReference>
<dbReference type="PANTHER" id="PTHR42044:SF2">
    <property type="entry name" value="DUF676 DOMAIN-CONTAINING PROTEIN"/>
    <property type="match status" value="1"/>
</dbReference>
<dbReference type="SUPFAM" id="SSF53474">
    <property type="entry name" value="alpha/beta-Hydrolases"/>
    <property type="match status" value="1"/>
</dbReference>
<feature type="compositionally biased region" description="Polar residues" evidence="1">
    <location>
        <begin position="392"/>
        <end position="401"/>
    </location>
</feature>
<reference evidence="3" key="1">
    <citation type="journal article" date="2023" name="IMA Fungus">
        <title>Comparative genomic study of the Penicillium genus elucidates a diverse pangenome and 15 lateral gene transfer events.</title>
        <authorList>
            <person name="Petersen C."/>
            <person name="Sorensen T."/>
            <person name="Nielsen M.R."/>
            <person name="Sondergaard T.E."/>
            <person name="Sorensen J.L."/>
            <person name="Fitzpatrick D.A."/>
            <person name="Frisvad J.C."/>
            <person name="Nielsen K.L."/>
        </authorList>
    </citation>
    <scope>NUCLEOTIDE SEQUENCE</scope>
    <source>
        <strain evidence="3">IBT 17514</strain>
    </source>
</reference>
<keyword evidence="4" id="KW-1185">Reference proteome</keyword>
<dbReference type="EMBL" id="JAQJAN010000020">
    <property type="protein sequence ID" value="KAJ5704266.1"/>
    <property type="molecule type" value="Genomic_DNA"/>
</dbReference>
<feature type="region of interest" description="Disordered" evidence="1">
    <location>
        <begin position="378"/>
        <end position="407"/>
    </location>
</feature>
<feature type="transmembrane region" description="Helical" evidence="2">
    <location>
        <begin position="98"/>
        <end position="117"/>
    </location>
</feature>
<sequence length="429" mass="48578">MTPQIRITYRPNSTPLSYTASPFKLLCRDICLALRYAWALPFAFLPLRIGRTDHLDELYPSVRTGVSAGFQVLLAVYQVLFLLSIPVAIIFMVPGVWIFLYILATVTLNHVFCMVVLNGSQRLIVSRVPVPEQPSHSDERWFFINGIAGSHSWVQQNVDQLSYTFGRKITGIHNRTYGQVATQSITIVLANSIFRSGFVFDLIECLIQRCFSYATGDIRSAYPLVKNALLDPTCQKVVFILHSQGGIEGGLVIDWLLDALPHDLLQHLEVYTFANAANHFNNPTRKWFPKSNGSHSSTLLEQDRSVGFIEHYANTVDIVAWIGVFHFINIPNRYMGRLFVHPGSGHLLNQHYLDPMFTLGPDHKVLENNPFMDMEVETNSEKMPEEDCEQTLLPTSDSQGSPDKIDSQVLRVKDFSRLWKYRNGGSPTD</sequence>
<comment type="caution">
    <text evidence="3">The sequence shown here is derived from an EMBL/GenBank/DDBJ whole genome shotgun (WGS) entry which is preliminary data.</text>
</comment>
<dbReference type="Proteomes" id="UP001215712">
    <property type="component" value="Unassembled WGS sequence"/>
</dbReference>